<feature type="compositionally biased region" description="Basic residues" evidence="1">
    <location>
        <begin position="42"/>
        <end position="51"/>
    </location>
</feature>
<dbReference type="AlphaFoldDB" id="A0A811UF09"/>
<gene>
    <name evidence="2" type="ORF">CCAP1982_LOCUS4526</name>
</gene>
<proteinExistence type="predicted"/>
<feature type="compositionally biased region" description="Basic and acidic residues" evidence="1">
    <location>
        <begin position="19"/>
        <end position="31"/>
    </location>
</feature>
<evidence type="ECO:0000256" key="1">
    <source>
        <dbReference type="SAM" id="MobiDB-lite"/>
    </source>
</evidence>
<sequence>MSQSITASPPMHDIPLSGAEERGDSAGEVHKTNNSKANSLKRFFKLSNKRHNGAEELPTSSSDIMPEDGGEPKNDLAGENSVCAADRDSELDKPKKEHTRRFNLRLGGITRIVDHSDTADFMPSAPSRQSLKNSISSYWHTVFRRASKRVGQKKSEQANDEEVDEREVEANETELEEEVQTLSISEDTIEQVTELRE</sequence>
<evidence type="ECO:0000313" key="3">
    <source>
        <dbReference type="Proteomes" id="UP000606786"/>
    </source>
</evidence>
<organism evidence="2 3">
    <name type="scientific">Ceratitis capitata</name>
    <name type="common">Mediterranean fruit fly</name>
    <name type="synonym">Tephritis capitata</name>
    <dbReference type="NCBI Taxonomy" id="7213"/>
    <lineage>
        <taxon>Eukaryota</taxon>
        <taxon>Metazoa</taxon>
        <taxon>Ecdysozoa</taxon>
        <taxon>Arthropoda</taxon>
        <taxon>Hexapoda</taxon>
        <taxon>Insecta</taxon>
        <taxon>Pterygota</taxon>
        <taxon>Neoptera</taxon>
        <taxon>Endopterygota</taxon>
        <taxon>Diptera</taxon>
        <taxon>Brachycera</taxon>
        <taxon>Muscomorpha</taxon>
        <taxon>Tephritoidea</taxon>
        <taxon>Tephritidae</taxon>
        <taxon>Ceratitis</taxon>
        <taxon>Ceratitis</taxon>
    </lineage>
</organism>
<dbReference type="Proteomes" id="UP000606786">
    <property type="component" value="Unassembled WGS sequence"/>
</dbReference>
<protein>
    <submittedName>
        <fullName evidence="2">(Mediterranean fruit fly) hypothetical protein</fullName>
    </submittedName>
</protein>
<evidence type="ECO:0000313" key="2">
    <source>
        <dbReference type="EMBL" id="CAD6995823.1"/>
    </source>
</evidence>
<comment type="caution">
    <text evidence="2">The sequence shown here is derived from an EMBL/GenBank/DDBJ whole genome shotgun (WGS) entry which is preliminary data.</text>
</comment>
<keyword evidence="3" id="KW-1185">Reference proteome</keyword>
<dbReference type="OrthoDB" id="8012969at2759"/>
<name>A0A811UF09_CERCA</name>
<feature type="region of interest" description="Disordered" evidence="1">
    <location>
        <begin position="149"/>
        <end position="197"/>
    </location>
</feature>
<reference evidence="2" key="1">
    <citation type="submission" date="2020-11" db="EMBL/GenBank/DDBJ databases">
        <authorList>
            <person name="Whitehead M."/>
        </authorList>
    </citation>
    <scope>NUCLEOTIDE SEQUENCE</scope>
    <source>
        <strain evidence="2">EGII</strain>
    </source>
</reference>
<accession>A0A811UF09</accession>
<dbReference type="EMBL" id="CAJHJT010000001">
    <property type="protein sequence ID" value="CAD6995823.1"/>
    <property type="molecule type" value="Genomic_DNA"/>
</dbReference>
<feature type="compositionally biased region" description="Acidic residues" evidence="1">
    <location>
        <begin position="158"/>
        <end position="179"/>
    </location>
</feature>
<feature type="region of interest" description="Disordered" evidence="1">
    <location>
        <begin position="1"/>
        <end position="80"/>
    </location>
</feature>